<reference evidence="4 5" key="1">
    <citation type="submission" date="2018-03" db="EMBL/GenBank/DDBJ databases">
        <title>Diversity of phytobeneficial traits revealed by whole-genome analysis of worldwide-isolated phenazine-producing Pseudomonas spp.</title>
        <authorList>
            <person name="Biessy A."/>
            <person name="Novinscak A."/>
            <person name="Blom J."/>
            <person name="Leger G."/>
            <person name="Thomashow L.S."/>
            <person name="Cazorla F.M."/>
            <person name="Josic D."/>
            <person name="Filion M."/>
        </authorList>
    </citation>
    <scope>NUCLEOTIDE SEQUENCE [LARGE SCALE GENOMIC DNA]</scope>
    <source>
        <strain evidence="4 5">B25</strain>
    </source>
</reference>
<feature type="compositionally biased region" description="Low complexity" evidence="1">
    <location>
        <begin position="69"/>
        <end position="83"/>
    </location>
</feature>
<sequence>MRTFAMTAGLLLAMTLPCQAGQIYKWVDAQGVTHFDAQPPQGVASTVITLPKNPKGAPRTPPPDKPVTQQQVMNNQAKQQVARQEAERRRFCTQARASLAQLQNNPRLSENTEEGTRRLTEEQRQQRIVETQKAIDNHCR</sequence>
<dbReference type="AlphaFoldDB" id="A0A3G7TXQ0"/>
<feature type="region of interest" description="Disordered" evidence="1">
    <location>
        <begin position="50"/>
        <end position="140"/>
    </location>
</feature>
<dbReference type="InterPro" id="IPR025392">
    <property type="entry name" value="DUF4124"/>
</dbReference>
<dbReference type="RefSeq" id="WP_124322328.1">
    <property type="nucleotide sequence ID" value="NZ_CP027753.1"/>
</dbReference>
<proteinExistence type="predicted"/>
<organism evidence="4 5">
    <name type="scientific">Pseudomonas chlororaphis</name>
    <dbReference type="NCBI Taxonomy" id="587753"/>
    <lineage>
        <taxon>Bacteria</taxon>
        <taxon>Pseudomonadati</taxon>
        <taxon>Pseudomonadota</taxon>
        <taxon>Gammaproteobacteria</taxon>
        <taxon>Pseudomonadales</taxon>
        <taxon>Pseudomonadaceae</taxon>
        <taxon>Pseudomonas</taxon>
    </lineage>
</organism>
<dbReference type="EMBL" id="CP027753">
    <property type="protein sequence ID" value="AZE51168.1"/>
    <property type="molecule type" value="Genomic_DNA"/>
</dbReference>
<feature type="compositionally biased region" description="Polar residues" evidence="1">
    <location>
        <begin position="100"/>
        <end position="109"/>
    </location>
</feature>
<feature type="domain" description="DUF4124" evidence="3">
    <location>
        <begin position="10"/>
        <end position="63"/>
    </location>
</feature>
<feature type="compositionally biased region" description="Basic and acidic residues" evidence="1">
    <location>
        <begin position="114"/>
        <end position="127"/>
    </location>
</feature>
<evidence type="ECO:0000313" key="5">
    <source>
        <dbReference type="Proteomes" id="UP000268048"/>
    </source>
</evidence>
<gene>
    <name evidence="4" type="ORF">C4K04_5526</name>
</gene>
<evidence type="ECO:0000259" key="3">
    <source>
        <dbReference type="Pfam" id="PF13511"/>
    </source>
</evidence>
<accession>A0A3G7TXQ0</accession>
<evidence type="ECO:0000256" key="1">
    <source>
        <dbReference type="SAM" id="MobiDB-lite"/>
    </source>
</evidence>
<name>A0A3G7TXQ0_9PSED</name>
<dbReference type="Pfam" id="PF13511">
    <property type="entry name" value="DUF4124"/>
    <property type="match status" value="1"/>
</dbReference>
<protein>
    <submittedName>
        <fullName evidence="4">Periplasmic protein TonB</fullName>
    </submittedName>
</protein>
<evidence type="ECO:0000256" key="2">
    <source>
        <dbReference type="SAM" id="SignalP"/>
    </source>
</evidence>
<evidence type="ECO:0000313" key="4">
    <source>
        <dbReference type="EMBL" id="AZE51168.1"/>
    </source>
</evidence>
<feature type="signal peptide" evidence="2">
    <location>
        <begin position="1"/>
        <end position="20"/>
    </location>
</feature>
<keyword evidence="2" id="KW-0732">Signal</keyword>
<dbReference type="Proteomes" id="UP000268048">
    <property type="component" value="Chromosome"/>
</dbReference>
<feature type="chain" id="PRO_5018076293" evidence="2">
    <location>
        <begin position="21"/>
        <end position="140"/>
    </location>
</feature>